<evidence type="ECO:0000256" key="5">
    <source>
        <dbReference type="ARBA" id="ARBA00023014"/>
    </source>
</evidence>
<dbReference type="CDD" id="cd03469">
    <property type="entry name" value="Rieske_RO_Alpha_N"/>
    <property type="match status" value="1"/>
</dbReference>
<dbReference type="InterPro" id="IPR050584">
    <property type="entry name" value="Cholesterol_7-desaturase"/>
</dbReference>
<evidence type="ECO:0000313" key="7">
    <source>
        <dbReference type="EMBL" id="MEE7493324.1"/>
    </source>
</evidence>
<dbReference type="InterPro" id="IPR036922">
    <property type="entry name" value="Rieske_2Fe-2S_sf"/>
</dbReference>
<gene>
    <name evidence="7" type="ORF">MOTC310_23845</name>
</gene>
<evidence type="ECO:0000256" key="2">
    <source>
        <dbReference type="ARBA" id="ARBA00022723"/>
    </source>
</evidence>
<dbReference type="EMBL" id="MLCA01000014">
    <property type="protein sequence ID" value="MEE7493324.1"/>
    <property type="molecule type" value="Genomic_DNA"/>
</dbReference>
<protein>
    <submittedName>
        <fullName evidence="7">Oxidoreductase</fullName>
    </submittedName>
</protein>
<dbReference type="PROSITE" id="PS51296">
    <property type="entry name" value="RIESKE"/>
    <property type="match status" value="1"/>
</dbReference>
<evidence type="ECO:0000256" key="4">
    <source>
        <dbReference type="ARBA" id="ARBA00023004"/>
    </source>
</evidence>
<accession>A0ABU7TVD9</accession>
<evidence type="ECO:0000259" key="6">
    <source>
        <dbReference type="PROSITE" id="PS51296"/>
    </source>
</evidence>
<feature type="domain" description="Rieske" evidence="6">
    <location>
        <begin position="1"/>
        <end position="100"/>
    </location>
</feature>
<keyword evidence="8" id="KW-1185">Reference proteome</keyword>
<dbReference type="SUPFAM" id="SSF50022">
    <property type="entry name" value="ISP domain"/>
    <property type="match status" value="1"/>
</dbReference>
<reference evidence="7 8" key="1">
    <citation type="journal article" date="2012" name="Genet. Mol. Biol.">
        <title>Analysis of 16S rRNA and mxaF genes revealing insights into Methylobacterium niche-specific plant association.</title>
        <authorList>
            <person name="Dourado M.N."/>
            <person name="Andreote F.D."/>
            <person name="Dini-Andreote F."/>
            <person name="Conti R."/>
            <person name="Araujo J.M."/>
            <person name="Araujo W.L."/>
        </authorList>
    </citation>
    <scope>NUCLEOTIDE SEQUENCE [LARGE SCALE GENOMIC DNA]</scope>
    <source>
        <strain evidence="7 8">TC3-10</strain>
    </source>
</reference>
<dbReference type="PANTHER" id="PTHR21266:SF60">
    <property type="entry name" value="3-KETOSTEROID-9-ALPHA-MONOOXYGENASE, OXYGENASE COMPONENT"/>
    <property type="match status" value="1"/>
</dbReference>
<sequence>MSNALSVRGVLRVVVDGMDLAVWRGDDGKTRAWENRCPHRGMRLSYGFVRGNRLTCLYHGWGYDGDGACVSIPAHPTLTPPKTIKVARYACVEAAGLVWVAAEGANDPLRAPDGRWLPAQTIDLDLTLADARAAVAAAAVEAQAADSAYAGSGIETSDDSPLVTFVDARSGSRVLCALQAVADDRTALHVLVDASAGDVKAMQRAYAEWGRRIRRNQGRASLPAFVPPAGTVAPTSYLA</sequence>
<evidence type="ECO:0000256" key="1">
    <source>
        <dbReference type="ARBA" id="ARBA00022714"/>
    </source>
</evidence>
<evidence type="ECO:0000313" key="8">
    <source>
        <dbReference type="Proteomes" id="UP001355206"/>
    </source>
</evidence>
<name>A0ABU7TVD9_9HYPH</name>
<comment type="caution">
    <text evidence="7">The sequence shown here is derived from an EMBL/GenBank/DDBJ whole genome shotgun (WGS) entry which is preliminary data.</text>
</comment>
<keyword evidence="5" id="KW-0411">Iron-sulfur</keyword>
<dbReference type="InterPro" id="IPR015881">
    <property type="entry name" value="ARHD_Rieske_2Fe_2S"/>
</dbReference>
<dbReference type="PROSITE" id="PS00570">
    <property type="entry name" value="RING_HYDROXYL_ALPHA"/>
    <property type="match status" value="1"/>
</dbReference>
<keyword evidence="1" id="KW-0001">2Fe-2S</keyword>
<dbReference type="PANTHER" id="PTHR21266">
    <property type="entry name" value="IRON-SULFUR DOMAIN CONTAINING PROTEIN"/>
    <property type="match status" value="1"/>
</dbReference>
<dbReference type="Proteomes" id="UP001355206">
    <property type="component" value="Unassembled WGS sequence"/>
</dbReference>
<keyword evidence="3" id="KW-0560">Oxidoreductase</keyword>
<dbReference type="InterPro" id="IPR017941">
    <property type="entry name" value="Rieske_2Fe-2S"/>
</dbReference>
<keyword evidence="4" id="KW-0408">Iron</keyword>
<dbReference type="Gene3D" id="2.102.10.10">
    <property type="entry name" value="Rieske [2Fe-2S] iron-sulphur domain"/>
    <property type="match status" value="1"/>
</dbReference>
<proteinExistence type="predicted"/>
<dbReference type="Pfam" id="PF00355">
    <property type="entry name" value="Rieske"/>
    <property type="match status" value="1"/>
</dbReference>
<organism evidence="7 8">
    <name type="scientific">Methylobacterium oryzae</name>
    <dbReference type="NCBI Taxonomy" id="334852"/>
    <lineage>
        <taxon>Bacteria</taxon>
        <taxon>Pseudomonadati</taxon>
        <taxon>Pseudomonadota</taxon>
        <taxon>Alphaproteobacteria</taxon>
        <taxon>Hyphomicrobiales</taxon>
        <taxon>Methylobacteriaceae</taxon>
        <taxon>Methylobacterium</taxon>
    </lineage>
</organism>
<evidence type="ECO:0000256" key="3">
    <source>
        <dbReference type="ARBA" id="ARBA00023002"/>
    </source>
</evidence>
<keyword evidence="2" id="KW-0479">Metal-binding</keyword>